<keyword evidence="1 4" id="KW-0378">Hydrolase</keyword>
<protein>
    <submittedName>
        <fullName evidence="6">Patatin</fullName>
    </submittedName>
</protein>
<dbReference type="Gene3D" id="3.40.1090.10">
    <property type="entry name" value="Cytosolic phospholipase A2 catalytic domain"/>
    <property type="match status" value="2"/>
</dbReference>
<evidence type="ECO:0000256" key="2">
    <source>
        <dbReference type="ARBA" id="ARBA00022963"/>
    </source>
</evidence>
<dbReference type="EMBL" id="AGUD01000216">
    <property type="protein sequence ID" value="EHN10527.1"/>
    <property type="molecule type" value="Genomic_DNA"/>
</dbReference>
<gene>
    <name evidence="6" type="ORF">PAI11_26340</name>
</gene>
<feature type="short sequence motif" description="DGA/G" evidence="4">
    <location>
        <begin position="231"/>
        <end position="233"/>
    </location>
</feature>
<dbReference type="RefSeq" id="WP_007575896.1">
    <property type="nucleotide sequence ID" value="NZ_AGUD01000216.1"/>
</dbReference>
<feature type="short sequence motif" description="GXGXXG" evidence="4">
    <location>
        <begin position="28"/>
        <end position="33"/>
    </location>
</feature>
<evidence type="ECO:0000256" key="3">
    <source>
        <dbReference type="ARBA" id="ARBA00023098"/>
    </source>
</evidence>
<dbReference type="PATRIC" id="fig|1097667.3.peg.2614"/>
<feature type="active site" description="Nucleophile" evidence="4">
    <location>
        <position position="61"/>
    </location>
</feature>
<dbReference type="GO" id="GO:0016042">
    <property type="term" value="P:lipid catabolic process"/>
    <property type="evidence" value="ECO:0007669"/>
    <property type="project" value="UniProtKB-UniRule"/>
</dbReference>
<dbReference type="PROSITE" id="PS51635">
    <property type="entry name" value="PNPLA"/>
    <property type="match status" value="1"/>
</dbReference>
<evidence type="ECO:0000256" key="1">
    <source>
        <dbReference type="ARBA" id="ARBA00022801"/>
    </source>
</evidence>
<evidence type="ECO:0000259" key="5">
    <source>
        <dbReference type="PROSITE" id="PS51635"/>
    </source>
</evidence>
<feature type="short sequence motif" description="GXSXG" evidence="4">
    <location>
        <begin position="59"/>
        <end position="63"/>
    </location>
</feature>
<dbReference type="PANTHER" id="PTHR14226">
    <property type="entry name" value="NEUROPATHY TARGET ESTERASE/SWISS CHEESE D.MELANOGASTER"/>
    <property type="match status" value="1"/>
</dbReference>
<accession>H0E732</accession>
<evidence type="ECO:0000313" key="7">
    <source>
        <dbReference type="Proteomes" id="UP000005143"/>
    </source>
</evidence>
<keyword evidence="7" id="KW-1185">Reference proteome</keyword>
<evidence type="ECO:0000256" key="4">
    <source>
        <dbReference type="PROSITE-ProRule" id="PRU01161"/>
    </source>
</evidence>
<organism evidence="6 7">
    <name type="scientific">Patulibacter medicamentivorans</name>
    <dbReference type="NCBI Taxonomy" id="1097667"/>
    <lineage>
        <taxon>Bacteria</taxon>
        <taxon>Bacillati</taxon>
        <taxon>Actinomycetota</taxon>
        <taxon>Thermoleophilia</taxon>
        <taxon>Solirubrobacterales</taxon>
        <taxon>Patulibacteraceae</taxon>
        <taxon>Patulibacter</taxon>
    </lineage>
</organism>
<name>H0E732_9ACTN</name>
<proteinExistence type="predicted"/>
<dbReference type="Proteomes" id="UP000005143">
    <property type="component" value="Unassembled WGS sequence"/>
</dbReference>
<dbReference type="InterPro" id="IPR002641">
    <property type="entry name" value="PNPLA_dom"/>
</dbReference>
<dbReference type="SUPFAM" id="SSF52151">
    <property type="entry name" value="FabD/lysophospholipase-like"/>
    <property type="match status" value="1"/>
</dbReference>
<dbReference type="Pfam" id="PF01734">
    <property type="entry name" value="Patatin"/>
    <property type="match status" value="1"/>
</dbReference>
<feature type="domain" description="PNPLA" evidence="5">
    <location>
        <begin position="24"/>
        <end position="244"/>
    </location>
</feature>
<dbReference type="InterPro" id="IPR016035">
    <property type="entry name" value="Acyl_Trfase/lysoPLipase"/>
</dbReference>
<feature type="active site" description="Proton acceptor" evidence="4">
    <location>
        <position position="231"/>
    </location>
</feature>
<dbReference type="PANTHER" id="PTHR14226:SF57">
    <property type="entry name" value="BLR7027 PROTEIN"/>
    <property type="match status" value="1"/>
</dbReference>
<reference evidence="6 7" key="1">
    <citation type="journal article" date="2013" name="Biodegradation">
        <title>Quantitative proteomic analysis of ibuprofen-degrading Patulibacter sp. strain I11.</title>
        <authorList>
            <person name="Almeida B."/>
            <person name="Kjeldal H."/>
            <person name="Lolas I."/>
            <person name="Knudsen A.D."/>
            <person name="Carvalho G."/>
            <person name="Nielsen K.L."/>
            <person name="Barreto Crespo M.T."/>
            <person name="Stensballe A."/>
            <person name="Nielsen J.L."/>
        </authorList>
    </citation>
    <scope>NUCLEOTIDE SEQUENCE [LARGE SCALE GENOMIC DNA]</scope>
    <source>
        <strain evidence="6 7">I11</strain>
    </source>
</reference>
<dbReference type="AlphaFoldDB" id="H0E732"/>
<dbReference type="OrthoDB" id="4080114at2"/>
<keyword evidence="2 4" id="KW-0442">Lipid degradation</keyword>
<comment type="caution">
    <text evidence="6">The sequence shown here is derived from an EMBL/GenBank/DDBJ whole genome shotgun (WGS) entry which is preliminary data.</text>
</comment>
<keyword evidence="3 4" id="KW-0443">Lipid metabolism</keyword>
<sequence length="452" mass="48125">MHDGFADRRRNGHDLRPSGAPIAVVLPGGGARGAYEAGALSVLGPAMEARGERPAIACGTSVGAINAAFLASVAHLPLHKQASLLLEVWREMRKGDVIRPVIGPGLVKSGLRLVGEMLELPGARLAGLMDPTPLTASLERWIDWGDVRDNVRAGRLDALCVVATALSGGGPVGFVHSASSRLPRSGPADDLRYVGVDGLTADHVRASAAIPLLFPPVELACPPEAADSYIDGGVRLNSPLSPALALGAERVILIGLEPFAARAPDTRPLHGARLADVTANILDGLLVDQVADDLHRLAAINSFLAEDGGLGALHAGARAERAARGKPAYRRVSYALVAPERRGRIAEIAEQVFQERYAGLRGLLRPDLPVVSRLLGGGRTRARGELLSFLLFDERFVELLIEEGARDAQRWLDRHPGLWCSDAAHDLTVDHSAAAGVRERAAIEEWRAIRRR</sequence>
<dbReference type="GO" id="GO:0016787">
    <property type="term" value="F:hydrolase activity"/>
    <property type="evidence" value="ECO:0007669"/>
    <property type="project" value="UniProtKB-UniRule"/>
</dbReference>
<evidence type="ECO:0000313" key="6">
    <source>
        <dbReference type="EMBL" id="EHN10527.1"/>
    </source>
</evidence>
<dbReference type="InterPro" id="IPR050301">
    <property type="entry name" value="NTE"/>
</dbReference>